<proteinExistence type="predicted"/>
<sequence>MNGGSCQWTVVCALPCLVLTTVTKETQDPCCASNPEKAGPANRGAWKFYATKRENPSNAQAGTRLGGGDVILEALKKRSLTKKKSDYFGTMPIILD</sequence>
<accession>A0A8H4EX82</accession>
<comment type="caution">
    <text evidence="2">The sequence shown here is derived from an EMBL/GenBank/DDBJ whole genome shotgun (WGS) entry which is preliminary data.</text>
</comment>
<feature type="signal peptide" evidence="1">
    <location>
        <begin position="1"/>
        <end position="20"/>
    </location>
</feature>
<protein>
    <recommendedName>
        <fullName evidence="4">Secreted protein</fullName>
    </recommendedName>
</protein>
<dbReference type="EMBL" id="JAAECE010000008">
    <property type="protein sequence ID" value="KAF1797807.1"/>
    <property type="molecule type" value="Genomic_DNA"/>
</dbReference>
<dbReference type="AlphaFoldDB" id="A0A8H4EX82"/>
<evidence type="ECO:0000313" key="3">
    <source>
        <dbReference type="Proteomes" id="UP000469890"/>
    </source>
</evidence>
<evidence type="ECO:0000313" key="2">
    <source>
        <dbReference type="EMBL" id="KAF1797807.1"/>
    </source>
</evidence>
<keyword evidence="1" id="KW-0732">Signal</keyword>
<evidence type="ECO:0008006" key="4">
    <source>
        <dbReference type="Google" id="ProtNLM"/>
    </source>
</evidence>
<evidence type="ECO:0000256" key="1">
    <source>
        <dbReference type="SAM" id="SignalP"/>
    </source>
</evidence>
<reference evidence="2 3" key="1">
    <citation type="submission" date="2019-09" db="EMBL/GenBank/DDBJ databases">
        <authorList>
            <consortium name="DOE Joint Genome Institute"/>
            <person name="Mondo S.J."/>
            <person name="Navarro-Mendoza M.I."/>
            <person name="Perez-Arques C."/>
            <person name="Panchal S."/>
            <person name="Nicolas F.E."/>
            <person name="Ganguly P."/>
            <person name="Pangilinan J."/>
            <person name="Grigoriev I."/>
            <person name="Heitman J."/>
            <person name="Sanya K."/>
            <person name="Garre V."/>
        </authorList>
    </citation>
    <scope>NUCLEOTIDE SEQUENCE [LARGE SCALE GENOMIC DNA]</scope>
    <source>
        <strain evidence="2 3">MU402</strain>
    </source>
</reference>
<gene>
    <name evidence="2" type="ORF">FB192DRAFT_1396195</name>
</gene>
<dbReference type="Proteomes" id="UP000469890">
    <property type="component" value="Unassembled WGS sequence"/>
</dbReference>
<feature type="chain" id="PRO_5034292780" description="Secreted protein" evidence="1">
    <location>
        <begin position="21"/>
        <end position="96"/>
    </location>
</feature>
<name>A0A8H4EX82_MUCCL</name>
<organism evidence="2 3">
    <name type="scientific">Mucor circinelloides f. lusitanicus</name>
    <name type="common">Mucor racemosus var. lusitanicus</name>
    <dbReference type="NCBI Taxonomy" id="29924"/>
    <lineage>
        <taxon>Eukaryota</taxon>
        <taxon>Fungi</taxon>
        <taxon>Fungi incertae sedis</taxon>
        <taxon>Mucoromycota</taxon>
        <taxon>Mucoromycotina</taxon>
        <taxon>Mucoromycetes</taxon>
        <taxon>Mucorales</taxon>
        <taxon>Mucorineae</taxon>
        <taxon>Mucoraceae</taxon>
        <taxon>Mucor</taxon>
    </lineage>
</organism>